<protein>
    <submittedName>
        <fullName evidence="1">Uncharacterized protein</fullName>
    </submittedName>
</protein>
<gene>
    <name evidence="1" type="ORF">C1SCF055_LOCUS14730</name>
</gene>
<reference evidence="2" key="2">
    <citation type="submission" date="2024-04" db="EMBL/GenBank/DDBJ databases">
        <authorList>
            <person name="Chen Y."/>
            <person name="Shah S."/>
            <person name="Dougan E. K."/>
            <person name="Thang M."/>
            <person name="Chan C."/>
        </authorList>
    </citation>
    <scope>NUCLEOTIDE SEQUENCE [LARGE SCALE GENOMIC DNA]</scope>
</reference>
<evidence type="ECO:0000313" key="1">
    <source>
        <dbReference type="EMBL" id="CAI3987462.1"/>
    </source>
</evidence>
<evidence type="ECO:0000313" key="3">
    <source>
        <dbReference type="Proteomes" id="UP001152797"/>
    </source>
</evidence>
<sequence length="85" mass="9086">MPWFHVIQQTERVGIVIGLDNGDSGCFMIDDNGGGEIEALRGFDFATKKGGNETDAKLADPIAGAVTMADVMELQQLLNVSMASR</sequence>
<dbReference type="AlphaFoldDB" id="A0A9P1CA63"/>
<keyword evidence="3" id="KW-1185">Reference proteome</keyword>
<reference evidence="1" key="1">
    <citation type="submission" date="2022-10" db="EMBL/GenBank/DDBJ databases">
        <authorList>
            <person name="Chen Y."/>
            <person name="Dougan E. K."/>
            <person name="Chan C."/>
            <person name="Rhodes N."/>
            <person name="Thang M."/>
        </authorList>
    </citation>
    <scope>NUCLEOTIDE SEQUENCE</scope>
</reference>
<name>A0A9P1CA63_9DINO</name>
<dbReference type="EMBL" id="CAMXCT030001169">
    <property type="protein sequence ID" value="CAL4774774.1"/>
    <property type="molecule type" value="Genomic_DNA"/>
</dbReference>
<dbReference type="Proteomes" id="UP001152797">
    <property type="component" value="Unassembled WGS sequence"/>
</dbReference>
<dbReference type="EMBL" id="CAMXCT020001169">
    <property type="protein sequence ID" value="CAL1140837.1"/>
    <property type="molecule type" value="Genomic_DNA"/>
</dbReference>
<comment type="caution">
    <text evidence="1">The sequence shown here is derived from an EMBL/GenBank/DDBJ whole genome shotgun (WGS) entry which is preliminary data.</text>
</comment>
<dbReference type="EMBL" id="CAMXCT010001169">
    <property type="protein sequence ID" value="CAI3987462.1"/>
    <property type="molecule type" value="Genomic_DNA"/>
</dbReference>
<evidence type="ECO:0000313" key="2">
    <source>
        <dbReference type="EMBL" id="CAL1140837.1"/>
    </source>
</evidence>
<accession>A0A9P1CA63</accession>
<proteinExistence type="predicted"/>
<organism evidence="1">
    <name type="scientific">Cladocopium goreaui</name>
    <dbReference type="NCBI Taxonomy" id="2562237"/>
    <lineage>
        <taxon>Eukaryota</taxon>
        <taxon>Sar</taxon>
        <taxon>Alveolata</taxon>
        <taxon>Dinophyceae</taxon>
        <taxon>Suessiales</taxon>
        <taxon>Symbiodiniaceae</taxon>
        <taxon>Cladocopium</taxon>
    </lineage>
</organism>